<dbReference type="Gene3D" id="3.40.120.10">
    <property type="entry name" value="Alpha-D-Glucose-1,6-Bisphosphate, subunit A, domain 3"/>
    <property type="match status" value="3"/>
</dbReference>
<dbReference type="InterPro" id="IPR036900">
    <property type="entry name" value="A-D-PHexomutase_C_sf"/>
</dbReference>
<dbReference type="InterPro" id="IPR005845">
    <property type="entry name" value="A-D-PHexomutase_a/b/a-II"/>
</dbReference>
<keyword evidence="10 15" id="KW-0460">Magnesium</keyword>
<dbReference type="SUPFAM" id="SSF55957">
    <property type="entry name" value="Phosphoglucomutase, C-terminal domain"/>
    <property type="match status" value="1"/>
</dbReference>
<evidence type="ECO:0000256" key="1">
    <source>
        <dbReference type="ARBA" id="ARBA00000443"/>
    </source>
</evidence>
<feature type="domain" description="Alpha-D-phosphohexomutase alpha/beta/alpha" evidence="18">
    <location>
        <begin position="208"/>
        <end position="313"/>
    </location>
</feature>
<dbReference type="Pfam" id="PF02880">
    <property type="entry name" value="PGM_PMM_III"/>
    <property type="match status" value="1"/>
</dbReference>
<feature type="domain" description="Alpha-D-phosphohexomutase alpha/beta/alpha" evidence="17">
    <location>
        <begin position="41"/>
        <end position="180"/>
    </location>
</feature>
<reference evidence="20 21" key="1">
    <citation type="submission" date="2023-11" db="EMBL/GenBank/DDBJ databases">
        <title>Bacillus jintuensis, isolated from a mudflat on the Beibu Gulf coast.</title>
        <authorList>
            <person name="Li M."/>
        </authorList>
    </citation>
    <scope>NUCLEOTIDE SEQUENCE [LARGE SCALE GENOMIC DNA]</scope>
    <source>
        <strain evidence="20 21">31A1R</strain>
    </source>
</reference>
<evidence type="ECO:0000259" key="19">
    <source>
        <dbReference type="Pfam" id="PF02880"/>
    </source>
</evidence>
<dbReference type="PRINTS" id="PR00509">
    <property type="entry name" value="PGMPMM"/>
</dbReference>
<keyword evidence="21" id="KW-1185">Reference proteome</keyword>
<dbReference type="PANTHER" id="PTHR45745:SF1">
    <property type="entry name" value="PHOSPHOGLUCOMUTASE 2B-RELATED"/>
    <property type="match status" value="1"/>
</dbReference>
<evidence type="ECO:0000259" key="16">
    <source>
        <dbReference type="Pfam" id="PF00408"/>
    </source>
</evidence>
<dbReference type="Pfam" id="PF02878">
    <property type="entry name" value="PGM_PMM_I"/>
    <property type="match status" value="1"/>
</dbReference>
<evidence type="ECO:0000256" key="9">
    <source>
        <dbReference type="ARBA" id="ARBA00022723"/>
    </source>
</evidence>
<evidence type="ECO:0000256" key="5">
    <source>
        <dbReference type="ARBA" id="ARBA00010231"/>
    </source>
</evidence>
<feature type="domain" description="Alpha-D-phosphohexomutase C-terminal" evidence="16">
    <location>
        <begin position="499"/>
        <end position="553"/>
    </location>
</feature>
<dbReference type="EC" id="5.4.2.2" evidence="6"/>
<comment type="similarity">
    <text evidence="5 15">Belongs to the phosphohexose mutase family.</text>
</comment>
<feature type="domain" description="Alpha-D-phosphohexomutase alpha/beta/alpha" evidence="19">
    <location>
        <begin position="323"/>
        <end position="443"/>
    </location>
</feature>
<sequence>MNWKTVADTWLQYESLDKELRTQLEKLNDKEKEEAFYKNLEFGTGGMRGEIGVGTNRMNLYTVRKASAGLAAYIEQFGLEAKKRGVVIAYDSRHKSKEFAMESAKTLATRGIQAYVFDELRPTPELSFALRYLNAFSGIVITASHNPPEYNGYKVYGPDGGQLPPESADIVISKVNEIENELLLEVGNEQDFLESGLIKMIGEEVDQAYLEKLLTISENPSIGEESDIQIVFTPLHGTANKLVRRGLEALGYKNVQIVKEQELPDPEFSTVKSPNPEESAAFELAIRDGKKVDADLLIATDPDADRLGIAVKNNEGEYVVLTGNQTGALLLHYILTNKKEKGTLPENGVMLKTIVTSELGQVIATSFGVKTIDVLTGFKFIAEKINEYEKTGEYQYLFGYEESYGYLIGDFARDKDAVQAALLATEACAYYKKKGLSLYDALLEIFREYGVYLEGLRSLTLKGKEGAETIQQTLASFRREPLTALGTLKVTKHEDYLTSIRVVEGKEENIDLPKSNVLKYYFEGGSWVCLRPSGTEPKIKFYFGVNSGTLEESIQKLKEIEDGFMNTVDGKMKSITEVN</sequence>
<dbReference type="InterPro" id="IPR005844">
    <property type="entry name" value="A-D-PHexomutase_a/b/a-I"/>
</dbReference>
<dbReference type="InterPro" id="IPR005846">
    <property type="entry name" value="A-D-PHexomutase_a/b/a-III"/>
</dbReference>
<name>A0ABU5J3M6_9BACI</name>
<evidence type="ECO:0000256" key="6">
    <source>
        <dbReference type="ARBA" id="ARBA00012728"/>
    </source>
</evidence>
<evidence type="ECO:0000256" key="11">
    <source>
        <dbReference type="ARBA" id="ARBA00023235"/>
    </source>
</evidence>
<dbReference type="EMBL" id="JAXOFX010000018">
    <property type="protein sequence ID" value="MDZ5473947.1"/>
    <property type="molecule type" value="Genomic_DNA"/>
</dbReference>
<evidence type="ECO:0000256" key="8">
    <source>
        <dbReference type="ARBA" id="ARBA00022553"/>
    </source>
</evidence>
<keyword evidence="11 20" id="KW-0413">Isomerase</keyword>
<dbReference type="InterPro" id="IPR005843">
    <property type="entry name" value="A-D-PHexomutase_C"/>
</dbReference>
<evidence type="ECO:0000259" key="18">
    <source>
        <dbReference type="Pfam" id="PF02879"/>
    </source>
</evidence>
<dbReference type="InterPro" id="IPR005841">
    <property type="entry name" value="Alpha-D-phosphohexomutase_SF"/>
</dbReference>
<dbReference type="SUPFAM" id="SSF53738">
    <property type="entry name" value="Phosphoglucomutase, first 3 domains"/>
    <property type="match status" value="3"/>
</dbReference>
<comment type="cofactor">
    <cofactor evidence="2">
        <name>Mg(2+)</name>
        <dbReference type="ChEBI" id="CHEBI:18420"/>
    </cofactor>
</comment>
<dbReference type="InterPro" id="IPR016055">
    <property type="entry name" value="A-D-PHexomutase_a/b/a-I/II/III"/>
</dbReference>
<comment type="caution">
    <text evidence="20">The sequence shown here is derived from an EMBL/GenBank/DDBJ whole genome shotgun (WGS) entry which is preliminary data.</text>
</comment>
<keyword evidence="9 15" id="KW-0479">Metal-binding</keyword>
<dbReference type="Proteomes" id="UP001290455">
    <property type="component" value="Unassembled WGS sequence"/>
</dbReference>
<gene>
    <name evidence="20" type="ORF">SM124_19695</name>
</gene>
<evidence type="ECO:0000313" key="20">
    <source>
        <dbReference type="EMBL" id="MDZ5473947.1"/>
    </source>
</evidence>
<keyword evidence="7" id="KW-0313">Glucose metabolism</keyword>
<dbReference type="PROSITE" id="PS00710">
    <property type="entry name" value="PGM_PMM"/>
    <property type="match status" value="1"/>
</dbReference>
<evidence type="ECO:0000256" key="10">
    <source>
        <dbReference type="ARBA" id="ARBA00022842"/>
    </source>
</evidence>
<evidence type="ECO:0000313" key="21">
    <source>
        <dbReference type="Proteomes" id="UP001290455"/>
    </source>
</evidence>
<accession>A0ABU5J3M6</accession>
<comment type="catalytic activity">
    <reaction evidence="1">
        <text>alpha-D-glucose 1-phosphate = alpha-D-glucose 6-phosphate</text>
        <dbReference type="Rhea" id="RHEA:23536"/>
        <dbReference type="ChEBI" id="CHEBI:58225"/>
        <dbReference type="ChEBI" id="CHEBI:58601"/>
        <dbReference type="EC" id="5.4.2.2"/>
    </reaction>
</comment>
<keyword evidence="8" id="KW-0597">Phosphoprotein</keyword>
<comment type="pathway">
    <text evidence="3">Glycolipid metabolism; diglucosyl-diacylglycerol biosynthesis.</text>
</comment>
<evidence type="ECO:0000256" key="12">
    <source>
        <dbReference type="ARBA" id="ARBA00039995"/>
    </source>
</evidence>
<evidence type="ECO:0000259" key="17">
    <source>
        <dbReference type="Pfam" id="PF02878"/>
    </source>
</evidence>
<comment type="pathway">
    <text evidence="4">Lipid metabolism.</text>
</comment>
<evidence type="ECO:0000256" key="15">
    <source>
        <dbReference type="RuleBase" id="RU004326"/>
    </source>
</evidence>
<evidence type="ECO:0000256" key="7">
    <source>
        <dbReference type="ARBA" id="ARBA00022526"/>
    </source>
</evidence>
<evidence type="ECO:0000256" key="13">
    <source>
        <dbReference type="ARBA" id="ARBA00041398"/>
    </source>
</evidence>
<dbReference type="RefSeq" id="WP_322448243.1">
    <property type="nucleotide sequence ID" value="NZ_JAXOFX010000018.1"/>
</dbReference>
<dbReference type="InterPro" id="IPR016066">
    <property type="entry name" value="A-D-PHexomutase_CS"/>
</dbReference>
<evidence type="ECO:0000256" key="14">
    <source>
        <dbReference type="ARBA" id="ARBA00041467"/>
    </source>
</evidence>
<dbReference type="GO" id="GO:0016853">
    <property type="term" value="F:isomerase activity"/>
    <property type="evidence" value="ECO:0007669"/>
    <property type="project" value="UniProtKB-KW"/>
</dbReference>
<keyword evidence="7" id="KW-0119">Carbohydrate metabolism</keyword>
<evidence type="ECO:0000256" key="4">
    <source>
        <dbReference type="ARBA" id="ARBA00005189"/>
    </source>
</evidence>
<dbReference type="Pfam" id="PF02879">
    <property type="entry name" value="PGM_PMM_II"/>
    <property type="match status" value="1"/>
</dbReference>
<organism evidence="20 21">
    <name type="scientific">Robertmurraya mangrovi</name>
    <dbReference type="NCBI Taxonomy" id="3098077"/>
    <lineage>
        <taxon>Bacteria</taxon>
        <taxon>Bacillati</taxon>
        <taxon>Bacillota</taxon>
        <taxon>Bacilli</taxon>
        <taxon>Bacillales</taxon>
        <taxon>Bacillaceae</taxon>
        <taxon>Robertmurraya</taxon>
    </lineage>
</organism>
<dbReference type="PANTHER" id="PTHR45745">
    <property type="entry name" value="PHOSPHOMANNOMUTASE 45A"/>
    <property type="match status" value="1"/>
</dbReference>
<proteinExistence type="inferred from homology"/>
<evidence type="ECO:0000256" key="3">
    <source>
        <dbReference type="ARBA" id="ARBA00005164"/>
    </source>
</evidence>
<dbReference type="Pfam" id="PF00408">
    <property type="entry name" value="PGM_PMM_IV"/>
    <property type="match status" value="1"/>
</dbReference>
<protein>
    <recommendedName>
        <fullName evidence="12">Phosphoglucomutase</fullName>
        <ecNumber evidence="6">5.4.2.2</ecNumber>
    </recommendedName>
    <alternativeName>
        <fullName evidence="14">Alpha-phosphoglucomutase</fullName>
    </alternativeName>
    <alternativeName>
        <fullName evidence="13">Glucose phosphomutase</fullName>
    </alternativeName>
</protein>
<evidence type="ECO:0000256" key="2">
    <source>
        <dbReference type="ARBA" id="ARBA00001946"/>
    </source>
</evidence>
<dbReference type="CDD" id="cd05799">
    <property type="entry name" value="PGM2"/>
    <property type="match status" value="1"/>
</dbReference>
<dbReference type="Gene3D" id="3.30.310.50">
    <property type="entry name" value="Alpha-D-phosphohexomutase, C-terminal domain"/>
    <property type="match status" value="1"/>
</dbReference>